<accession>W2ZC75</accession>
<dbReference type="AlphaFoldDB" id="W2ZC75"/>
<protein>
    <submittedName>
        <fullName evidence="1">Uncharacterized protein</fullName>
    </submittedName>
</protein>
<evidence type="ECO:0000313" key="1">
    <source>
        <dbReference type="EMBL" id="ETP43784.1"/>
    </source>
</evidence>
<comment type="caution">
    <text evidence="1">The sequence shown here is derived from an EMBL/GenBank/DDBJ whole genome shotgun (WGS) entry which is preliminary data.</text>
</comment>
<evidence type="ECO:0000313" key="2">
    <source>
        <dbReference type="Proteomes" id="UP000018948"/>
    </source>
</evidence>
<organism evidence="1 2">
    <name type="scientific">Phytophthora nicotianae P10297</name>
    <dbReference type="NCBI Taxonomy" id="1317064"/>
    <lineage>
        <taxon>Eukaryota</taxon>
        <taxon>Sar</taxon>
        <taxon>Stramenopiles</taxon>
        <taxon>Oomycota</taxon>
        <taxon>Peronosporomycetes</taxon>
        <taxon>Peronosporales</taxon>
        <taxon>Peronosporaceae</taxon>
        <taxon>Phytophthora</taxon>
    </lineage>
</organism>
<dbReference type="EMBL" id="ANIY01001998">
    <property type="protein sequence ID" value="ETP43784.1"/>
    <property type="molecule type" value="Genomic_DNA"/>
</dbReference>
<name>W2ZC75_PHYNI</name>
<sequence length="39" mass="4161">MIRGSALRRINTVSELSASAQQSTITFPSSIRSAYATST</sequence>
<dbReference type="Proteomes" id="UP000018948">
    <property type="component" value="Unassembled WGS sequence"/>
</dbReference>
<proteinExistence type="predicted"/>
<gene>
    <name evidence="1" type="ORF">F442_09547</name>
</gene>
<reference evidence="1 2" key="1">
    <citation type="submission" date="2013-11" db="EMBL/GenBank/DDBJ databases">
        <title>The Genome Sequence of Phytophthora parasitica P10297.</title>
        <authorList>
            <consortium name="The Broad Institute Genomics Platform"/>
            <person name="Russ C."/>
            <person name="Tyler B."/>
            <person name="Panabieres F."/>
            <person name="Shan W."/>
            <person name="Tripathy S."/>
            <person name="Grunwald N."/>
            <person name="Machado M."/>
            <person name="Johnson C.S."/>
            <person name="Walker B."/>
            <person name="Young S.K."/>
            <person name="Zeng Q."/>
            <person name="Gargeya S."/>
            <person name="Fitzgerald M."/>
            <person name="Haas B."/>
            <person name="Abouelleil A."/>
            <person name="Allen A.W."/>
            <person name="Alvarado L."/>
            <person name="Arachchi H.M."/>
            <person name="Berlin A.M."/>
            <person name="Chapman S.B."/>
            <person name="Gainer-Dewar J."/>
            <person name="Goldberg J."/>
            <person name="Griggs A."/>
            <person name="Gujja S."/>
            <person name="Hansen M."/>
            <person name="Howarth C."/>
            <person name="Imamovic A."/>
            <person name="Ireland A."/>
            <person name="Larimer J."/>
            <person name="McCowan C."/>
            <person name="Murphy C."/>
            <person name="Pearson M."/>
            <person name="Poon T.W."/>
            <person name="Priest M."/>
            <person name="Roberts A."/>
            <person name="Saif S."/>
            <person name="Shea T."/>
            <person name="Sisk P."/>
            <person name="Sykes S."/>
            <person name="Wortman J."/>
            <person name="Nusbaum C."/>
            <person name="Birren B."/>
        </authorList>
    </citation>
    <scope>NUCLEOTIDE SEQUENCE [LARGE SCALE GENOMIC DNA]</scope>
    <source>
        <strain evidence="1 2">P10297</strain>
    </source>
</reference>